<proteinExistence type="predicted"/>
<dbReference type="AlphaFoldDB" id="A0A1V9FPR2"/>
<keyword evidence="2" id="KW-1185">Reference proteome</keyword>
<dbReference type="InterPro" id="IPR021341">
    <property type="entry name" value="DUF2958"/>
</dbReference>
<dbReference type="EMBL" id="LVYD01000064">
    <property type="protein sequence ID" value="OQP60353.1"/>
    <property type="molecule type" value="Genomic_DNA"/>
</dbReference>
<reference evidence="1 2" key="1">
    <citation type="submission" date="2016-03" db="EMBL/GenBank/DDBJ databases">
        <title>Niastella vici sp. nov., isolated from farmland soil.</title>
        <authorList>
            <person name="Chen L."/>
            <person name="Wang D."/>
            <person name="Yang S."/>
            <person name="Wang G."/>
        </authorList>
    </citation>
    <scope>NUCLEOTIDE SEQUENCE [LARGE SCALE GENOMIC DNA]</scope>
    <source>
        <strain evidence="1 2">DJ57</strain>
    </source>
</reference>
<gene>
    <name evidence="1" type="ORF">A3860_33785</name>
</gene>
<dbReference type="Proteomes" id="UP000192796">
    <property type="component" value="Unassembled WGS sequence"/>
</dbReference>
<dbReference type="RefSeq" id="WP_081153292.1">
    <property type="nucleotide sequence ID" value="NZ_LVYD01000064.1"/>
</dbReference>
<comment type="caution">
    <text evidence="1">The sequence shown here is derived from an EMBL/GenBank/DDBJ whole genome shotgun (WGS) entry which is preliminary data.</text>
</comment>
<accession>A0A1V9FPR2</accession>
<dbReference type="STRING" id="1703345.A3860_33785"/>
<protein>
    <submittedName>
        <fullName evidence="1">Uncharacterized protein</fullName>
    </submittedName>
</protein>
<evidence type="ECO:0000313" key="1">
    <source>
        <dbReference type="EMBL" id="OQP60353.1"/>
    </source>
</evidence>
<dbReference type="Pfam" id="PF11171">
    <property type="entry name" value="DUF2958"/>
    <property type="match status" value="1"/>
</dbReference>
<sequence>MKLYTKPQFDQLIKNGQNRGKDHYPVIKLFMPGTAHTWLITELDPDEPSLAFGLCDLGMGFPELGYVSLEEISSVKTRWGGVERDLHFAGKYPISVYADAARSCEQITEDDAVLSLYVKQKPPGKKPS</sequence>
<dbReference type="OrthoDB" id="1070337at2"/>
<name>A0A1V9FPR2_9BACT</name>
<evidence type="ECO:0000313" key="2">
    <source>
        <dbReference type="Proteomes" id="UP000192796"/>
    </source>
</evidence>
<organism evidence="1 2">
    <name type="scientific">Niastella vici</name>
    <dbReference type="NCBI Taxonomy" id="1703345"/>
    <lineage>
        <taxon>Bacteria</taxon>
        <taxon>Pseudomonadati</taxon>
        <taxon>Bacteroidota</taxon>
        <taxon>Chitinophagia</taxon>
        <taxon>Chitinophagales</taxon>
        <taxon>Chitinophagaceae</taxon>
        <taxon>Niastella</taxon>
    </lineage>
</organism>